<evidence type="ECO:0000313" key="1">
    <source>
        <dbReference type="EMBL" id="MBT1707950.1"/>
    </source>
</evidence>
<dbReference type="Proteomes" id="UP001319080">
    <property type="component" value="Unassembled WGS sequence"/>
</dbReference>
<organism evidence="1 2">
    <name type="scientific">Dawidia cretensis</name>
    <dbReference type="NCBI Taxonomy" id="2782350"/>
    <lineage>
        <taxon>Bacteria</taxon>
        <taxon>Pseudomonadati</taxon>
        <taxon>Bacteroidota</taxon>
        <taxon>Cytophagia</taxon>
        <taxon>Cytophagales</taxon>
        <taxon>Chryseotaleaceae</taxon>
        <taxon>Dawidia</taxon>
    </lineage>
</organism>
<gene>
    <name evidence="1" type="ORF">KK062_06945</name>
</gene>
<dbReference type="AlphaFoldDB" id="A0AAP2DV06"/>
<sequence length="114" mass="12453">MMLHCASRVGFLSYLQQQRHEIAFALGLITEVPIAMCSSEYDFSDGLSIHVSENDDAARQTLPMAFEINLFCVAAEIPDLAAKEVGNNATHTSCWSSPLQGCLRSIFHPPAILA</sequence>
<reference evidence="1 2" key="1">
    <citation type="submission" date="2021-05" db="EMBL/GenBank/DDBJ databases">
        <title>A Polyphasic approach of four new species of the genus Ohtaekwangia: Ohtaekwangia histidinii sp. nov., Ohtaekwangia cretensis sp. nov., Ohtaekwangia indiensis sp. nov., Ohtaekwangia reichenbachii sp. nov. from diverse environment.</title>
        <authorList>
            <person name="Octaviana S."/>
        </authorList>
    </citation>
    <scope>NUCLEOTIDE SEQUENCE [LARGE SCALE GENOMIC DNA]</scope>
    <source>
        <strain evidence="1 2">PWU5</strain>
    </source>
</reference>
<dbReference type="EMBL" id="JAHESE010000004">
    <property type="protein sequence ID" value="MBT1707950.1"/>
    <property type="molecule type" value="Genomic_DNA"/>
</dbReference>
<evidence type="ECO:0000313" key="2">
    <source>
        <dbReference type="Proteomes" id="UP001319080"/>
    </source>
</evidence>
<dbReference type="RefSeq" id="WP_254083541.1">
    <property type="nucleotide sequence ID" value="NZ_JAHESE010000004.1"/>
</dbReference>
<comment type="caution">
    <text evidence="1">The sequence shown here is derived from an EMBL/GenBank/DDBJ whole genome shotgun (WGS) entry which is preliminary data.</text>
</comment>
<protein>
    <submittedName>
        <fullName evidence="1">Uncharacterized protein</fullName>
    </submittedName>
</protein>
<keyword evidence="2" id="KW-1185">Reference proteome</keyword>
<name>A0AAP2DV06_9BACT</name>
<proteinExistence type="predicted"/>
<accession>A0AAP2DV06</accession>